<keyword evidence="1" id="KW-0812">Transmembrane</keyword>
<dbReference type="InterPro" id="IPR050229">
    <property type="entry name" value="GlpE_sulfurtransferase"/>
</dbReference>
<evidence type="ECO:0000259" key="2">
    <source>
        <dbReference type="PROSITE" id="PS50206"/>
    </source>
</evidence>
<sequence>MDFLAQTDNLVLAALMIISGMALFMPTLSTLMTGKGLSPTDATIWINRRKANVIDLRSEEDFKAGHLPNAKNLALESLDAGLKALKLDQKLPVVLIGRGSAHSQKAAKELRKLGFAEVGVLDGGIGAWHTSGLPLIK</sequence>
<dbReference type="SUPFAM" id="SSF52821">
    <property type="entry name" value="Rhodanese/Cell cycle control phosphatase"/>
    <property type="match status" value="1"/>
</dbReference>
<keyword evidence="1" id="KW-1133">Transmembrane helix</keyword>
<dbReference type="AlphaFoldDB" id="A0AAU8A258"/>
<keyword evidence="1" id="KW-0472">Membrane</keyword>
<dbReference type="PANTHER" id="PTHR43031:SF18">
    <property type="entry name" value="RHODANESE-RELATED SULFURTRANSFERASES"/>
    <property type="match status" value="1"/>
</dbReference>
<protein>
    <submittedName>
        <fullName evidence="3">Rhodanese-like domain-containing protein</fullName>
    </submittedName>
</protein>
<reference evidence="3" key="1">
    <citation type="submission" date="2022-06" db="EMBL/GenBank/DDBJ databases">
        <title>New Polynucleobacter species.</title>
        <authorList>
            <person name="Hahn M.W."/>
        </authorList>
    </citation>
    <scope>NUCLEOTIDE SEQUENCE</scope>
    <source>
        <strain evidence="3">UK-FUSCHL-C3</strain>
    </source>
</reference>
<dbReference type="Pfam" id="PF00581">
    <property type="entry name" value="Rhodanese"/>
    <property type="match status" value="1"/>
</dbReference>
<dbReference type="InterPro" id="IPR001763">
    <property type="entry name" value="Rhodanese-like_dom"/>
</dbReference>
<feature type="transmembrane region" description="Helical" evidence="1">
    <location>
        <begin position="12"/>
        <end position="31"/>
    </location>
</feature>
<name>A0AAU8A258_9BURK</name>
<dbReference type="CDD" id="cd00158">
    <property type="entry name" value="RHOD"/>
    <property type="match status" value="1"/>
</dbReference>
<dbReference type="Gene3D" id="3.40.250.10">
    <property type="entry name" value="Rhodanese-like domain"/>
    <property type="match status" value="1"/>
</dbReference>
<proteinExistence type="predicted"/>
<accession>A0AAU8A258</accession>
<dbReference type="RefSeq" id="WP_353438678.1">
    <property type="nucleotide sequence ID" value="NZ_CP099959.1"/>
</dbReference>
<dbReference type="EMBL" id="CP099959">
    <property type="protein sequence ID" value="XCC57620.1"/>
    <property type="molecule type" value="Genomic_DNA"/>
</dbReference>
<dbReference type="PANTHER" id="PTHR43031">
    <property type="entry name" value="FAD-DEPENDENT OXIDOREDUCTASE"/>
    <property type="match status" value="1"/>
</dbReference>
<dbReference type="PROSITE" id="PS50206">
    <property type="entry name" value="RHODANESE_3"/>
    <property type="match status" value="1"/>
</dbReference>
<evidence type="ECO:0000256" key="1">
    <source>
        <dbReference type="SAM" id="Phobius"/>
    </source>
</evidence>
<organism evidence="3">
    <name type="scientific">Polynucleobacter sp. UK-FUSCHL-C3</name>
    <dbReference type="NCBI Taxonomy" id="2955208"/>
    <lineage>
        <taxon>Bacteria</taxon>
        <taxon>Pseudomonadati</taxon>
        <taxon>Pseudomonadota</taxon>
        <taxon>Betaproteobacteria</taxon>
        <taxon>Burkholderiales</taxon>
        <taxon>Burkholderiaceae</taxon>
        <taxon>Polynucleobacter</taxon>
    </lineage>
</organism>
<evidence type="ECO:0000313" key="3">
    <source>
        <dbReference type="EMBL" id="XCC57620.1"/>
    </source>
</evidence>
<gene>
    <name evidence="3" type="ORF">NKE59_09075</name>
</gene>
<dbReference type="SMART" id="SM00450">
    <property type="entry name" value="RHOD"/>
    <property type="match status" value="1"/>
</dbReference>
<feature type="domain" description="Rhodanese" evidence="2">
    <location>
        <begin position="47"/>
        <end position="137"/>
    </location>
</feature>
<dbReference type="InterPro" id="IPR036873">
    <property type="entry name" value="Rhodanese-like_dom_sf"/>
</dbReference>